<dbReference type="RefSeq" id="WP_090082883.1">
    <property type="nucleotide sequence ID" value="NZ_FOQT01000009.1"/>
</dbReference>
<accession>A0A1I3JGR1</accession>
<name>A0A1I3JGR1_9FLAO</name>
<dbReference type="EMBL" id="FOQT01000009">
    <property type="protein sequence ID" value="SFI59437.1"/>
    <property type="molecule type" value="Genomic_DNA"/>
</dbReference>
<reference evidence="1 2" key="1">
    <citation type="submission" date="2016-10" db="EMBL/GenBank/DDBJ databases">
        <authorList>
            <person name="de Groot N.N."/>
        </authorList>
    </citation>
    <scope>NUCLEOTIDE SEQUENCE [LARGE SCALE GENOMIC DNA]</scope>
    <source>
        <strain evidence="1 2">DSM 26000</strain>
    </source>
</reference>
<dbReference type="AlphaFoldDB" id="A0A1I3JGR1"/>
<evidence type="ECO:0000313" key="1">
    <source>
        <dbReference type="EMBL" id="SFI59437.1"/>
    </source>
</evidence>
<dbReference type="OrthoDB" id="8779559at2"/>
<dbReference type="STRING" id="1125876.SAMN05443292_3018"/>
<gene>
    <name evidence="1" type="ORF">SAMN05443292_3018</name>
</gene>
<evidence type="ECO:0000313" key="2">
    <source>
        <dbReference type="Proteomes" id="UP000198931"/>
    </source>
</evidence>
<dbReference type="Proteomes" id="UP000198931">
    <property type="component" value="Unassembled WGS sequence"/>
</dbReference>
<keyword evidence="2" id="KW-1185">Reference proteome</keyword>
<sequence>MLEIEFEEPIEEICECCGNTTTKLTRFIYKDDDAFGIYYAQFTKDHERKNVKGLISLGDWGTDITSSRVSFLFNLWLDNQDYNIEILDANDSPWKNEILGKLLTRNEALHHSWVKEVYHITDHIVLEDEVLIKYLNNTK</sequence>
<organism evidence="1 2">
    <name type="scientific">Halpernia frigidisoli</name>
    <dbReference type="NCBI Taxonomy" id="1125876"/>
    <lineage>
        <taxon>Bacteria</taxon>
        <taxon>Pseudomonadati</taxon>
        <taxon>Bacteroidota</taxon>
        <taxon>Flavobacteriia</taxon>
        <taxon>Flavobacteriales</taxon>
        <taxon>Weeksellaceae</taxon>
        <taxon>Chryseobacterium group</taxon>
        <taxon>Halpernia</taxon>
    </lineage>
</organism>
<protein>
    <submittedName>
        <fullName evidence="1">Uncharacterized protein</fullName>
    </submittedName>
</protein>
<proteinExistence type="predicted"/>